<dbReference type="PANTHER" id="PTHR18964">
    <property type="entry name" value="ROK (REPRESSOR, ORF, KINASE) FAMILY"/>
    <property type="match status" value="1"/>
</dbReference>
<dbReference type="GO" id="GO:0016301">
    <property type="term" value="F:kinase activity"/>
    <property type="evidence" value="ECO:0007669"/>
    <property type="project" value="UniProtKB-KW"/>
</dbReference>
<protein>
    <submittedName>
        <fullName evidence="4">Putative NBD/HSP70 family sugar kinase</fullName>
    </submittedName>
</protein>
<dbReference type="InterPro" id="IPR036388">
    <property type="entry name" value="WH-like_DNA-bd_sf"/>
</dbReference>
<dbReference type="PANTHER" id="PTHR18964:SF110">
    <property type="entry name" value="TRANSCRIPTIONAL REGULATOR, XYLR-RELATED"/>
    <property type="match status" value="1"/>
</dbReference>
<gene>
    <name evidence="4" type="ORF">H171_0751</name>
</gene>
<dbReference type="InterPro" id="IPR036390">
    <property type="entry name" value="WH_DNA-bd_sf"/>
</dbReference>
<dbReference type="Proteomes" id="UP000231092">
    <property type="component" value="Unassembled WGS sequence"/>
</dbReference>
<keyword evidence="3" id="KW-0119">Carbohydrate metabolism</keyword>
<keyword evidence="3" id="KW-0859">Xylose metabolism</keyword>
<comment type="caution">
    <text evidence="4">The sequence shown here is derived from an EMBL/GenBank/DDBJ whole genome shotgun (WGS) entry which is preliminary data.</text>
</comment>
<dbReference type="SUPFAM" id="SSF46785">
    <property type="entry name" value="Winged helix' DNA-binding domain"/>
    <property type="match status" value="1"/>
</dbReference>
<dbReference type="Pfam" id="PF00480">
    <property type="entry name" value="ROK"/>
    <property type="match status" value="1"/>
</dbReference>
<evidence type="ECO:0000256" key="2">
    <source>
        <dbReference type="ARBA" id="ARBA00006479"/>
    </source>
</evidence>
<dbReference type="RefSeq" id="WP_100303947.1">
    <property type="nucleotide sequence ID" value="NZ_PGET01000001.1"/>
</dbReference>
<accession>A0A2M8Z1F5</accession>
<evidence type="ECO:0000313" key="5">
    <source>
        <dbReference type="Proteomes" id="UP000231092"/>
    </source>
</evidence>
<proteinExistence type="inferred from homology"/>
<sequence length="404" mass="44550">MKAGKETIKYINKQNILNVFREKNEVTKAEIMGVTKLSAATVSNLIQELMEETLLTEKYYGESSGGRKPMIYSLNGERVRILTVKVTTKGILAGIVNLKGEIIWHKSLPVRIHDEATFRSAMKEAAAQLKEQQRNLMEQISIVAYSIPGVICYSTRSIVYSAALYLENVDLQALSDRLFNKDMEVYVFKDTDALILGEYYGTGKDSRNMVYLLCDQGVGMSVISEGNLLRLTGCGLEIGHTTIDLHGLPCKCSSTGCVGTLLGEKPAAAQYTQIYETIYPETIFDGTTLSYDVLIDRSLEGKDKIASRVMREQIELLSVVVVNTVNLFNPDLVVIGGPVARIPEMAGTVEAWVKKKALKPFTSSISIKAPTLGNHASLYGMAEYVLDKEVFTAVSIRKLTGFLA</sequence>
<organism evidence="4 5">
    <name type="scientific">[Clostridium] celerecrescens 18A</name>
    <dbReference type="NCBI Taxonomy" id="1286362"/>
    <lineage>
        <taxon>Bacteria</taxon>
        <taxon>Bacillati</taxon>
        <taxon>Bacillota</taxon>
        <taxon>Clostridia</taxon>
        <taxon>Lachnospirales</taxon>
        <taxon>Lachnospiraceae</taxon>
        <taxon>Lacrimispora</taxon>
    </lineage>
</organism>
<dbReference type="SUPFAM" id="SSF53067">
    <property type="entry name" value="Actin-like ATPase domain"/>
    <property type="match status" value="1"/>
</dbReference>
<keyword evidence="4" id="KW-0418">Kinase</keyword>
<dbReference type="Gene3D" id="3.30.420.40">
    <property type="match status" value="2"/>
</dbReference>
<dbReference type="InterPro" id="IPR043129">
    <property type="entry name" value="ATPase_NBD"/>
</dbReference>
<reference evidence="4 5" key="1">
    <citation type="submission" date="2017-11" db="EMBL/GenBank/DDBJ databases">
        <title>Understudied soil microbes with underappreciated capabilities: Untangling the Clostridium saccharolyticum group.</title>
        <authorList>
            <person name="Leschine S."/>
        </authorList>
    </citation>
    <scope>NUCLEOTIDE SEQUENCE [LARGE SCALE GENOMIC DNA]</scope>
    <source>
        <strain evidence="4 5">18A</strain>
    </source>
</reference>
<dbReference type="AlphaFoldDB" id="A0A2M8Z1F5"/>
<keyword evidence="4" id="KW-0808">Transferase</keyword>
<name>A0A2M8Z1F5_9FIRM</name>
<dbReference type="EMBL" id="PGET01000001">
    <property type="protein sequence ID" value="PJJ27288.1"/>
    <property type="molecule type" value="Genomic_DNA"/>
</dbReference>
<dbReference type="Gene3D" id="1.10.10.10">
    <property type="entry name" value="Winged helix-like DNA-binding domain superfamily/Winged helix DNA-binding domain"/>
    <property type="match status" value="1"/>
</dbReference>
<evidence type="ECO:0000313" key="4">
    <source>
        <dbReference type="EMBL" id="PJJ27288.1"/>
    </source>
</evidence>
<comment type="function">
    <text evidence="1">Transcriptional repressor of xylose-utilizing enzymes.</text>
</comment>
<dbReference type="InterPro" id="IPR000600">
    <property type="entry name" value="ROK"/>
</dbReference>
<evidence type="ECO:0000256" key="1">
    <source>
        <dbReference type="ARBA" id="ARBA00002486"/>
    </source>
</evidence>
<evidence type="ECO:0000256" key="3">
    <source>
        <dbReference type="ARBA" id="ARBA00022629"/>
    </source>
</evidence>
<dbReference type="GO" id="GO:0042732">
    <property type="term" value="P:D-xylose metabolic process"/>
    <property type="evidence" value="ECO:0007669"/>
    <property type="project" value="UniProtKB-KW"/>
</dbReference>
<comment type="similarity">
    <text evidence="2">Belongs to the ROK (NagC/XylR) family.</text>
</comment>
<dbReference type="OrthoDB" id="9796533at2"/>